<dbReference type="InParanoid" id="A0A395JLE3"/>
<dbReference type="FunCoup" id="A0A395JLE3">
    <property type="interactions" value="74"/>
</dbReference>
<gene>
    <name evidence="1" type="ORF">DFR28_102961</name>
</gene>
<dbReference type="Gene3D" id="1.10.3680.10">
    <property type="entry name" value="TerB-like"/>
    <property type="match status" value="1"/>
</dbReference>
<dbReference type="Proteomes" id="UP000253083">
    <property type="component" value="Unassembled WGS sequence"/>
</dbReference>
<dbReference type="SUPFAM" id="SSF158682">
    <property type="entry name" value="TerB-like"/>
    <property type="match status" value="1"/>
</dbReference>
<dbReference type="InterPro" id="IPR007486">
    <property type="entry name" value="YebE"/>
</dbReference>
<accession>A0A395JLE3</accession>
<organism evidence="1 2">
    <name type="scientific">Arenicella xantha</name>
    <dbReference type="NCBI Taxonomy" id="644221"/>
    <lineage>
        <taxon>Bacteria</taxon>
        <taxon>Pseudomonadati</taxon>
        <taxon>Pseudomonadota</taxon>
        <taxon>Gammaproteobacteria</taxon>
        <taxon>Arenicellales</taxon>
        <taxon>Arenicellaceae</taxon>
        <taxon>Arenicella</taxon>
    </lineage>
</organism>
<proteinExistence type="predicted"/>
<evidence type="ECO:0000313" key="1">
    <source>
        <dbReference type="EMBL" id="RBP51531.1"/>
    </source>
</evidence>
<dbReference type="RefSeq" id="WP_113954293.1">
    <property type="nucleotide sequence ID" value="NZ_QNRT01000002.1"/>
</dbReference>
<reference evidence="1 2" key="1">
    <citation type="submission" date="2018-06" db="EMBL/GenBank/DDBJ databases">
        <title>Genomic Encyclopedia of Type Strains, Phase IV (KMG-IV): sequencing the most valuable type-strain genomes for metagenomic binning, comparative biology and taxonomic classification.</title>
        <authorList>
            <person name="Goeker M."/>
        </authorList>
    </citation>
    <scope>NUCLEOTIDE SEQUENCE [LARGE SCALE GENOMIC DNA]</scope>
    <source>
        <strain evidence="1 2">DSM 24032</strain>
    </source>
</reference>
<dbReference type="AlphaFoldDB" id="A0A395JLE3"/>
<protein>
    <submittedName>
        <fullName evidence="1">Uncharacterized membrane protein YebE (DUF533 family)</fullName>
    </submittedName>
</protein>
<comment type="caution">
    <text evidence="1">The sequence shown here is derived from an EMBL/GenBank/DDBJ whole genome shotgun (WGS) entry which is preliminary data.</text>
</comment>
<sequence length="228" mass="23989">MSNQNSNLKHILDQLLSAGKQAVSKGQSVAEDKLDIPQSGEQRELMLNGMKKGALASALLVGLLGTRGGRSLTGTALKLGGLAALGAAAYKGYQNWQSTGEVFTPIHELDAEPASQRGLLIIQAMVAAANADGRIDDAEQLAIKHQILELHLSSDDAAALESIVDAPLSAQQLASRVSNVAEANEVYLATRLLISDTATGVEKQFRDELVANLKLSPDLISALEAEVV</sequence>
<dbReference type="OrthoDB" id="5459344at2"/>
<keyword evidence="2" id="KW-1185">Reference proteome</keyword>
<name>A0A395JLE3_9GAMM</name>
<dbReference type="EMBL" id="QNRT01000002">
    <property type="protein sequence ID" value="RBP51531.1"/>
    <property type="molecule type" value="Genomic_DNA"/>
</dbReference>
<dbReference type="Pfam" id="PF04391">
    <property type="entry name" value="DUF533"/>
    <property type="match status" value="1"/>
</dbReference>
<dbReference type="InterPro" id="IPR029024">
    <property type="entry name" value="TerB-like"/>
</dbReference>
<dbReference type="CDD" id="cd07178">
    <property type="entry name" value="terB_like_YebE"/>
    <property type="match status" value="1"/>
</dbReference>
<evidence type="ECO:0000313" key="2">
    <source>
        <dbReference type="Proteomes" id="UP000253083"/>
    </source>
</evidence>